<reference evidence="3" key="1">
    <citation type="journal article" date="2020" name="BMC Genomics">
        <title>Correction to: Identification and distribution of gene clusters required for synthesis of sphingolipid metabolism inhibitors in diverse species of the filamentous fungus Fusarium.</title>
        <authorList>
            <person name="Kim H.S."/>
            <person name="Lohmar J.M."/>
            <person name="Busman M."/>
            <person name="Brown D.W."/>
            <person name="Naumann T.A."/>
            <person name="Divon H.H."/>
            <person name="Lysoe E."/>
            <person name="Uhlig S."/>
            <person name="Proctor R.H."/>
        </authorList>
    </citation>
    <scope>NUCLEOTIDE SEQUENCE</scope>
    <source>
        <strain evidence="3">NRRL 20472</strain>
    </source>
</reference>
<dbReference type="Gene3D" id="4.10.240.10">
    <property type="entry name" value="Zn(2)-C6 fungal-type DNA-binding domain"/>
    <property type="match status" value="1"/>
</dbReference>
<evidence type="ECO:0000313" key="3">
    <source>
        <dbReference type="EMBL" id="KAF4966918.1"/>
    </source>
</evidence>
<dbReference type="GO" id="GO:0000976">
    <property type="term" value="F:transcription cis-regulatory region binding"/>
    <property type="evidence" value="ECO:0007669"/>
    <property type="project" value="TreeGrafter"/>
</dbReference>
<gene>
    <name evidence="3" type="ORF">FSARC_5451</name>
</gene>
<dbReference type="SUPFAM" id="SSF57701">
    <property type="entry name" value="Zn2/Cys6 DNA-binding domain"/>
    <property type="match status" value="1"/>
</dbReference>
<evidence type="ECO:0000256" key="1">
    <source>
        <dbReference type="ARBA" id="ARBA00023242"/>
    </source>
</evidence>
<dbReference type="PROSITE" id="PS50048">
    <property type="entry name" value="ZN2_CY6_FUNGAL_2"/>
    <property type="match status" value="1"/>
</dbReference>
<reference evidence="3" key="2">
    <citation type="submission" date="2020-05" db="EMBL/GenBank/DDBJ databases">
        <authorList>
            <person name="Kim H.-S."/>
            <person name="Proctor R.H."/>
            <person name="Brown D.W."/>
        </authorList>
    </citation>
    <scope>NUCLEOTIDE SEQUENCE</scope>
    <source>
        <strain evidence="3">NRRL 20472</strain>
    </source>
</reference>
<evidence type="ECO:0000313" key="4">
    <source>
        <dbReference type="Proteomes" id="UP000622797"/>
    </source>
</evidence>
<organism evidence="3 4">
    <name type="scientific">Fusarium sarcochroum</name>
    <dbReference type="NCBI Taxonomy" id="1208366"/>
    <lineage>
        <taxon>Eukaryota</taxon>
        <taxon>Fungi</taxon>
        <taxon>Dikarya</taxon>
        <taxon>Ascomycota</taxon>
        <taxon>Pezizomycotina</taxon>
        <taxon>Sordariomycetes</taxon>
        <taxon>Hypocreomycetidae</taxon>
        <taxon>Hypocreales</taxon>
        <taxon>Nectriaceae</taxon>
        <taxon>Fusarium</taxon>
        <taxon>Fusarium lateritium species complex</taxon>
    </lineage>
</organism>
<accession>A0A8H4X9H5</accession>
<dbReference type="GO" id="GO:0000981">
    <property type="term" value="F:DNA-binding transcription factor activity, RNA polymerase II-specific"/>
    <property type="evidence" value="ECO:0007669"/>
    <property type="project" value="InterPro"/>
</dbReference>
<sequence>MPGHKTRSRGACSTCKRRKRKCDETRPGCLACERRHVPCGGYELQLQWDCGVASRGHLAGSSLPVSRFGSYRNPTEADKTVPPPSKAIVITADHSPDSEYALTPQSRQISYLANPILDSDMVPAGHHNHNHNHNDRLIHDQENLLFSDFLENGINTLYATSTNDNFREEIRNAARESPALVSVCLVLQSTSKSYPTEKIHLELEKALHVFHEELAECAGSMNRGTLCAGLVLCTVLVSLLSIPRYFVGQVDSELNIARLRQIIQDLPWTKQLHCMADFYKLHTDLDFLPPVIDSFTNHCLEVMGVMDLPALVFGRTTPCLHFWSRLRRTQRRWNTEVVAGVETMSGLPRSLLDIIASTDDHEAQYNFWTWHGQMGEYLQAQLWDTWRYAGILDRRRRLGLTPEDQRRCGGSKHVEGMPSTEHLLWRLVAGLDALRLGLEQPDSAHLLIGNATFWPWLVARCEFGLLRRKPEWKITLDKLFEMLLKSYKPQHIHVAQDMIQEAWETGDETFDLHATSLLLGVELAAF</sequence>
<protein>
    <recommendedName>
        <fullName evidence="2">Zn(2)-C6 fungal-type domain-containing protein</fullName>
    </recommendedName>
</protein>
<dbReference type="InterPro" id="IPR001138">
    <property type="entry name" value="Zn2Cys6_DnaBD"/>
</dbReference>
<evidence type="ECO:0000259" key="2">
    <source>
        <dbReference type="PROSITE" id="PS50048"/>
    </source>
</evidence>
<dbReference type="Proteomes" id="UP000622797">
    <property type="component" value="Unassembled WGS sequence"/>
</dbReference>
<dbReference type="SMART" id="SM00066">
    <property type="entry name" value="GAL4"/>
    <property type="match status" value="1"/>
</dbReference>
<dbReference type="EMBL" id="JABEXW010000263">
    <property type="protein sequence ID" value="KAF4966918.1"/>
    <property type="molecule type" value="Genomic_DNA"/>
</dbReference>
<dbReference type="OrthoDB" id="5215911at2759"/>
<dbReference type="PANTHER" id="PTHR37534">
    <property type="entry name" value="TRANSCRIPTIONAL ACTIVATOR PROTEIN UGA3"/>
    <property type="match status" value="1"/>
</dbReference>
<feature type="domain" description="Zn(2)-C6 fungal-type" evidence="2">
    <location>
        <begin position="11"/>
        <end position="39"/>
    </location>
</feature>
<dbReference type="InterPro" id="IPR036864">
    <property type="entry name" value="Zn2-C6_fun-type_DNA-bd_sf"/>
</dbReference>
<keyword evidence="1" id="KW-0539">Nucleus</keyword>
<comment type="caution">
    <text evidence="3">The sequence shown here is derived from an EMBL/GenBank/DDBJ whole genome shotgun (WGS) entry which is preliminary data.</text>
</comment>
<dbReference type="GO" id="GO:0008270">
    <property type="term" value="F:zinc ion binding"/>
    <property type="evidence" value="ECO:0007669"/>
    <property type="project" value="InterPro"/>
</dbReference>
<dbReference type="GO" id="GO:0005634">
    <property type="term" value="C:nucleus"/>
    <property type="evidence" value="ECO:0007669"/>
    <property type="project" value="TreeGrafter"/>
</dbReference>
<dbReference type="PROSITE" id="PS00463">
    <property type="entry name" value="ZN2_CY6_FUNGAL_1"/>
    <property type="match status" value="1"/>
</dbReference>
<dbReference type="Pfam" id="PF00172">
    <property type="entry name" value="Zn_clus"/>
    <property type="match status" value="1"/>
</dbReference>
<dbReference type="AlphaFoldDB" id="A0A8H4X9H5"/>
<dbReference type="GO" id="GO:0045944">
    <property type="term" value="P:positive regulation of transcription by RNA polymerase II"/>
    <property type="evidence" value="ECO:0007669"/>
    <property type="project" value="TreeGrafter"/>
</dbReference>
<name>A0A8H4X9H5_9HYPO</name>
<proteinExistence type="predicted"/>
<dbReference type="PANTHER" id="PTHR37534:SF44">
    <property type="entry name" value="ZN(II)2CYS6 TRANSCRIPTION FACTOR (EUROFUNG)"/>
    <property type="match status" value="1"/>
</dbReference>
<keyword evidence="4" id="KW-1185">Reference proteome</keyword>
<dbReference type="CDD" id="cd00067">
    <property type="entry name" value="GAL4"/>
    <property type="match status" value="1"/>
</dbReference>